<name>A0A8S1HG94_9PELO</name>
<evidence type="ECO:0000313" key="3">
    <source>
        <dbReference type="Proteomes" id="UP000835052"/>
    </source>
</evidence>
<proteinExistence type="predicted"/>
<feature type="signal peptide" evidence="1">
    <location>
        <begin position="1"/>
        <end position="19"/>
    </location>
</feature>
<organism evidence="2 3">
    <name type="scientific">Caenorhabditis auriculariae</name>
    <dbReference type="NCBI Taxonomy" id="2777116"/>
    <lineage>
        <taxon>Eukaryota</taxon>
        <taxon>Metazoa</taxon>
        <taxon>Ecdysozoa</taxon>
        <taxon>Nematoda</taxon>
        <taxon>Chromadorea</taxon>
        <taxon>Rhabditida</taxon>
        <taxon>Rhabditina</taxon>
        <taxon>Rhabditomorpha</taxon>
        <taxon>Rhabditoidea</taxon>
        <taxon>Rhabditidae</taxon>
        <taxon>Peloderinae</taxon>
        <taxon>Caenorhabditis</taxon>
    </lineage>
</organism>
<gene>
    <name evidence="2" type="ORF">CAUJ_LOCUS9267</name>
</gene>
<sequence length="82" mass="8632">MKLLIVVAILASVILAVSAFPAREKRQWGGPGFGGGYGGGYGPRYGYGGYGPRYGGWGPRYGGFGRGRPTVIEKTVIIRPGI</sequence>
<evidence type="ECO:0000313" key="2">
    <source>
        <dbReference type="EMBL" id="CAD6193348.1"/>
    </source>
</evidence>
<protein>
    <submittedName>
        <fullName evidence="2">Uncharacterized protein</fullName>
    </submittedName>
</protein>
<dbReference type="Proteomes" id="UP000835052">
    <property type="component" value="Unassembled WGS sequence"/>
</dbReference>
<reference evidence="2" key="1">
    <citation type="submission" date="2020-10" db="EMBL/GenBank/DDBJ databases">
        <authorList>
            <person name="Kikuchi T."/>
        </authorList>
    </citation>
    <scope>NUCLEOTIDE SEQUENCE</scope>
    <source>
        <strain evidence="2">NKZ352</strain>
    </source>
</reference>
<feature type="chain" id="PRO_5035721150" evidence="1">
    <location>
        <begin position="20"/>
        <end position="82"/>
    </location>
</feature>
<evidence type="ECO:0000256" key="1">
    <source>
        <dbReference type="SAM" id="SignalP"/>
    </source>
</evidence>
<keyword evidence="3" id="KW-1185">Reference proteome</keyword>
<comment type="caution">
    <text evidence="2">The sequence shown here is derived from an EMBL/GenBank/DDBJ whole genome shotgun (WGS) entry which is preliminary data.</text>
</comment>
<dbReference type="EMBL" id="CAJGYM010000034">
    <property type="protein sequence ID" value="CAD6193348.1"/>
    <property type="molecule type" value="Genomic_DNA"/>
</dbReference>
<dbReference type="AlphaFoldDB" id="A0A8S1HG94"/>
<keyword evidence="1" id="KW-0732">Signal</keyword>
<accession>A0A8S1HG94</accession>